<proteinExistence type="predicted"/>
<organism evidence="2 3">
    <name type="scientific">Salinicoccus halodurans</name>
    <dbReference type="NCBI Taxonomy" id="407035"/>
    <lineage>
        <taxon>Bacteria</taxon>
        <taxon>Bacillati</taxon>
        <taxon>Bacillota</taxon>
        <taxon>Bacilli</taxon>
        <taxon>Bacillales</taxon>
        <taxon>Staphylococcaceae</taxon>
        <taxon>Salinicoccus</taxon>
    </lineage>
</organism>
<evidence type="ECO:0000259" key="1">
    <source>
        <dbReference type="PROSITE" id="PS51708"/>
    </source>
</evidence>
<dbReference type="EMBL" id="FOTB01000005">
    <property type="protein sequence ID" value="SFK89375.1"/>
    <property type="molecule type" value="Genomic_DNA"/>
</dbReference>
<evidence type="ECO:0000313" key="2">
    <source>
        <dbReference type="EMBL" id="SFK89375.1"/>
    </source>
</evidence>
<dbReference type="PANTHER" id="PTHR39339:SF1">
    <property type="entry name" value="CHAD DOMAIN-CONTAINING PROTEIN"/>
    <property type="match status" value="1"/>
</dbReference>
<gene>
    <name evidence="2" type="ORF">SAMN05216235_2337</name>
</gene>
<dbReference type="PROSITE" id="PS51708">
    <property type="entry name" value="CHAD"/>
    <property type="match status" value="1"/>
</dbReference>
<reference evidence="2 3" key="1">
    <citation type="submission" date="2016-10" db="EMBL/GenBank/DDBJ databases">
        <authorList>
            <person name="Varghese N."/>
            <person name="Submissions S."/>
        </authorList>
    </citation>
    <scope>NUCLEOTIDE SEQUENCE [LARGE SCALE GENOMIC DNA]</scope>
    <source>
        <strain evidence="2 3">CGMCC 1.6501</strain>
    </source>
</reference>
<dbReference type="InterPro" id="IPR007899">
    <property type="entry name" value="CHAD_dom"/>
</dbReference>
<feature type="domain" description="CHAD" evidence="1">
    <location>
        <begin position="1"/>
        <end position="270"/>
    </location>
</feature>
<dbReference type="Gene3D" id="1.40.20.10">
    <property type="entry name" value="CHAD domain"/>
    <property type="match status" value="1"/>
</dbReference>
<dbReference type="InterPro" id="IPR038186">
    <property type="entry name" value="CHAD_dom_sf"/>
</dbReference>
<dbReference type="Pfam" id="PF05235">
    <property type="entry name" value="CHAD"/>
    <property type="match status" value="1"/>
</dbReference>
<dbReference type="Proteomes" id="UP000183090">
    <property type="component" value="Unassembled WGS sequence"/>
</dbReference>
<protein>
    <submittedName>
        <fullName evidence="2">CHAD domain-containing protein</fullName>
    </submittedName>
</protein>
<dbReference type="PANTHER" id="PTHR39339">
    <property type="entry name" value="SLR1444 PROTEIN"/>
    <property type="match status" value="1"/>
</dbReference>
<accession>A0AA94KX55</accession>
<sequence length="270" mass="31810">MEEPMEKIKKVILKRLAKLKKAYIDYQNNPYDPETAHAIRTNSRKLRSVLNFLKKTFDAEEYQRLNSELKALAMIYGPVREADILAQWCAEIARDKPDMSGHYRNMFNYLGKERRKEMRRTFNKTNVRAAESAMDIVESGVENLSLDEKSDWGRYIKKRLVKKNRRLMNDYDTVDMDDYTAVHEIRKKAKKMRFSAKYLGKLTSVKHKKMAGEAQNIQDDFGLVTDARVNRRMLMEYAGKADDEALEKLFRKMAKEQEKLLHKKNKRRGA</sequence>
<name>A0AA94KX55_9STAP</name>
<dbReference type="SMART" id="SM00880">
    <property type="entry name" value="CHAD"/>
    <property type="match status" value="1"/>
</dbReference>
<evidence type="ECO:0000313" key="3">
    <source>
        <dbReference type="Proteomes" id="UP000183090"/>
    </source>
</evidence>
<comment type="caution">
    <text evidence="2">The sequence shown here is derived from an EMBL/GenBank/DDBJ whole genome shotgun (WGS) entry which is preliminary data.</text>
</comment>
<dbReference type="AlphaFoldDB" id="A0AA94KX55"/>